<evidence type="ECO:0000313" key="4">
    <source>
        <dbReference type="Proteomes" id="UP000325785"/>
    </source>
</evidence>
<reference evidence="2 4" key="2">
    <citation type="submission" date="2018-08" db="EMBL/GenBank/DDBJ databases">
        <title>Genetic Globetrotter - A new plasmid hitch-hiking vast phylogenetic and geographic distances.</title>
        <authorList>
            <person name="Vollmers J."/>
            <person name="Petersen J."/>
        </authorList>
    </citation>
    <scope>NUCLEOTIDE SEQUENCE [LARGE SCALE GENOMIC DNA]</scope>
    <source>
        <strain evidence="2 4">DSM 26383</strain>
    </source>
</reference>
<evidence type="ECO:0000313" key="1">
    <source>
        <dbReference type="EMBL" id="KRS15658.1"/>
    </source>
</evidence>
<dbReference type="KEGG" id="rid:RIdsm_03651"/>
<dbReference type="Proteomes" id="UP000325785">
    <property type="component" value="Chromosome"/>
</dbReference>
<evidence type="ECO:0000313" key="3">
    <source>
        <dbReference type="Proteomes" id="UP000051401"/>
    </source>
</evidence>
<evidence type="ECO:0008006" key="5">
    <source>
        <dbReference type="Google" id="ProtNLM"/>
    </source>
</evidence>
<dbReference type="AlphaFoldDB" id="A0A0T5P3B6"/>
<dbReference type="EMBL" id="CP031598">
    <property type="protein sequence ID" value="QEW27831.1"/>
    <property type="molecule type" value="Genomic_DNA"/>
</dbReference>
<dbReference type="RefSeq" id="WP_057819901.1">
    <property type="nucleotide sequence ID" value="NZ_CP031598.1"/>
</dbReference>
<keyword evidence="3" id="KW-1185">Reference proteome</keyword>
<name>A0A0T5P3B6_9RHOB</name>
<reference evidence="1 3" key="1">
    <citation type="submission" date="2015-04" db="EMBL/GenBank/DDBJ databases">
        <title>The draft genome sequence of Roseovarius indicus B108T.</title>
        <authorList>
            <person name="Li G."/>
            <person name="Lai Q."/>
            <person name="Shao Z."/>
            <person name="Yan P."/>
        </authorList>
    </citation>
    <scope>NUCLEOTIDE SEQUENCE [LARGE SCALE GENOMIC DNA]</scope>
    <source>
        <strain evidence="1 3">B108</strain>
    </source>
</reference>
<sequence>MSYSQKVEDHHKLTYSDNVQSVAQQRKNRLRPAVTIMNGLTGEAHSVADLLGKKKYIRGSTYDRSNPRNRADRSRRWLVRPEVIHDGDIIDKADKFDMAMDPTSHLVRDSVITVERGVFDTILGIEETNTGFKIANSGIMGVATEGKRGTSTTPLPTGNFIAYNYGSGGNGLSLDKLRKVKLDLNQAEFGMEDDDPFYAAITPKQVDDLIGIAAATNQSLNAFAVEQLRSGKPTELMGFTWIATNRLPTDSNGYRLCPVWSKRNIVCGFWQDVEGQIWNDTSQQNLPYYYTSVFVDCVRVEDGGVRVIRCSES</sequence>
<gene>
    <name evidence="2" type="ORF">RIdsm_03651</name>
    <name evidence="1" type="ORF">XM52_22735</name>
</gene>
<accession>A0A0T5P3B6</accession>
<dbReference type="STRING" id="540747.SAMN04488031_12237"/>
<dbReference type="EMBL" id="LAXI01000020">
    <property type="protein sequence ID" value="KRS15658.1"/>
    <property type="molecule type" value="Genomic_DNA"/>
</dbReference>
<proteinExistence type="predicted"/>
<dbReference type="InterPro" id="IPR045565">
    <property type="entry name" value="Phage_capsid_2"/>
</dbReference>
<dbReference type="Pfam" id="PF19821">
    <property type="entry name" value="Phage_capsid_2"/>
    <property type="match status" value="1"/>
</dbReference>
<evidence type="ECO:0000313" key="2">
    <source>
        <dbReference type="EMBL" id="QEW27831.1"/>
    </source>
</evidence>
<organism evidence="1 3">
    <name type="scientific">Roseovarius indicus</name>
    <dbReference type="NCBI Taxonomy" id="540747"/>
    <lineage>
        <taxon>Bacteria</taxon>
        <taxon>Pseudomonadati</taxon>
        <taxon>Pseudomonadota</taxon>
        <taxon>Alphaproteobacteria</taxon>
        <taxon>Rhodobacterales</taxon>
        <taxon>Roseobacteraceae</taxon>
        <taxon>Roseovarius</taxon>
    </lineage>
</organism>
<dbReference type="Proteomes" id="UP000051401">
    <property type="component" value="Unassembled WGS sequence"/>
</dbReference>
<dbReference type="OrthoDB" id="7548801at2"/>
<protein>
    <recommendedName>
        <fullName evidence="5">Capsid protein</fullName>
    </recommendedName>
</protein>
<dbReference type="PATRIC" id="fig|540747.5.peg.2902"/>